<evidence type="ECO:0000313" key="2">
    <source>
        <dbReference type="EMBL" id="KAA3487949.1"/>
    </source>
</evidence>
<sequence>MTSDGGLLAEPQVKLTLSQQIKEKQGVQGDFALTEERILCFRGRLCIPCDEELTHVIITKAHCSPYSMHPGINKMYHDLCELHWWPGLK</sequence>
<gene>
    <name evidence="2" type="ORF">EPI10_031740</name>
</gene>
<protein>
    <submittedName>
        <fullName evidence="2">Zinc finger and BTB domain-containing protein 11-like</fullName>
    </submittedName>
</protein>
<dbReference type="OrthoDB" id="1938712at2759"/>
<comment type="caution">
    <text evidence="2">The sequence shown here is derived from an EMBL/GenBank/DDBJ whole genome shotgun (WGS) entry which is preliminary data.</text>
</comment>
<evidence type="ECO:0000259" key="1">
    <source>
        <dbReference type="Pfam" id="PF17921"/>
    </source>
</evidence>
<accession>A0A5B6X132</accession>
<dbReference type="EMBL" id="SMMG02000001">
    <property type="protein sequence ID" value="KAA3487949.1"/>
    <property type="molecule type" value="Genomic_DNA"/>
</dbReference>
<dbReference type="InterPro" id="IPR041588">
    <property type="entry name" value="Integrase_H2C2"/>
</dbReference>
<dbReference type="AlphaFoldDB" id="A0A5B6X132"/>
<keyword evidence="3" id="KW-1185">Reference proteome</keyword>
<evidence type="ECO:0000313" key="3">
    <source>
        <dbReference type="Proteomes" id="UP000325315"/>
    </source>
</evidence>
<dbReference type="Gene3D" id="1.10.340.70">
    <property type="match status" value="1"/>
</dbReference>
<organism evidence="2 3">
    <name type="scientific">Gossypium australe</name>
    <dbReference type="NCBI Taxonomy" id="47621"/>
    <lineage>
        <taxon>Eukaryota</taxon>
        <taxon>Viridiplantae</taxon>
        <taxon>Streptophyta</taxon>
        <taxon>Embryophyta</taxon>
        <taxon>Tracheophyta</taxon>
        <taxon>Spermatophyta</taxon>
        <taxon>Magnoliopsida</taxon>
        <taxon>eudicotyledons</taxon>
        <taxon>Gunneridae</taxon>
        <taxon>Pentapetalae</taxon>
        <taxon>rosids</taxon>
        <taxon>malvids</taxon>
        <taxon>Malvales</taxon>
        <taxon>Malvaceae</taxon>
        <taxon>Malvoideae</taxon>
        <taxon>Gossypium</taxon>
    </lineage>
</organism>
<name>A0A5B6X132_9ROSI</name>
<dbReference type="Pfam" id="PF17921">
    <property type="entry name" value="Integrase_H2C2"/>
    <property type="match status" value="1"/>
</dbReference>
<dbReference type="Proteomes" id="UP000325315">
    <property type="component" value="Unassembled WGS sequence"/>
</dbReference>
<proteinExistence type="predicted"/>
<feature type="domain" description="Integrase zinc-binding" evidence="1">
    <location>
        <begin position="50"/>
        <end position="89"/>
    </location>
</feature>
<reference evidence="2" key="1">
    <citation type="submission" date="2019-08" db="EMBL/GenBank/DDBJ databases">
        <authorList>
            <person name="Liu F."/>
        </authorList>
    </citation>
    <scope>NUCLEOTIDE SEQUENCE [LARGE SCALE GENOMIC DNA]</scope>
    <source>
        <strain evidence="2">PA1801</strain>
        <tissue evidence="2">Leaf</tissue>
    </source>
</reference>